<dbReference type="InterPro" id="IPR001173">
    <property type="entry name" value="Glyco_trans_2-like"/>
</dbReference>
<reference evidence="3" key="1">
    <citation type="submission" date="2025-08" db="UniProtKB">
        <authorList>
            <consortium name="RefSeq"/>
        </authorList>
    </citation>
    <scope>IDENTIFICATION</scope>
    <source>
        <tissue evidence="3">Testes</tissue>
    </source>
</reference>
<keyword evidence="2" id="KW-1185">Reference proteome</keyword>
<dbReference type="GeneID" id="102803988"/>
<gene>
    <name evidence="3" type="primary">LOC102803988</name>
</gene>
<proteinExistence type="predicted"/>
<dbReference type="CDD" id="cd00761">
    <property type="entry name" value="Glyco_tranf_GTA_type"/>
    <property type="match status" value="1"/>
</dbReference>
<sequence length="504" mass="58361">MIQYIADIVGEKQLVELLKNGHQILPDYQLLDDVFGDVTVEKLNSLAAVISHWSQNSNTPEMTEYRLRQKMATHAKSCECEKEQRFPLNDAMGERRREESLLWKRRQRRYQEPLTMCKSMSPLSYIGSGIVVEPMQIVRIVGLKLDPIVSTPFFEQALNEFAISIRSKYGLGKLLVHGRVDRLLQYANFSIVGNNTREISMTADKTITVNFLLDNLMYKSTYYDIDIRDIIEVTFMRFTAQVHVHIRRQIMPDLYDVGTGEKLRDKVTVITKTFERYEAVNRLVDSINRFYPDVNIVVADDSEEPEKITGQNVKQTFMPFAEGLFAGRGVALSQVTTKYFLWVDDDFIFTKQTKLERMVEKLDDFPSNLDLVGGTVNNNSYNKCFTVKPGGQDGDCLWSIHARYRPLERFPQCDVVDVVVDFFMAKTSVVRQIGFDPEYRRIGHTAFFIDGLGKMRVAMCRDVDVDHQPVRTAKYMQYRARLIDKDDPRRHTNHLMFNNNLQCV</sequence>
<name>A0ABM0LWP3_SACKO</name>
<protein>
    <submittedName>
        <fullName evidence="3">Beta-1,4 N-acetylgalactosaminyltransferase 2-like</fullName>
    </submittedName>
</protein>
<feature type="domain" description="Glycosyltransferase 2-like" evidence="1">
    <location>
        <begin position="268"/>
        <end position="430"/>
    </location>
</feature>
<accession>A0ABM0LWP3</accession>
<dbReference type="Gene3D" id="3.90.550.10">
    <property type="entry name" value="Spore Coat Polysaccharide Biosynthesis Protein SpsA, Chain A"/>
    <property type="match status" value="1"/>
</dbReference>
<dbReference type="PANTHER" id="PTHR15046:SF3">
    <property type="entry name" value="BETA-1,4 N-ACETYLGALACTOSAMINYLTRANSFERASE 2-LIKE"/>
    <property type="match status" value="1"/>
</dbReference>
<dbReference type="InterPro" id="IPR029044">
    <property type="entry name" value="Nucleotide-diphossugar_trans"/>
</dbReference>
<dbReference type="PANTHER" id="PTHR15046">
    <property type="entry name" value="GLYCO_TRANS_2-LIKE DOMAIN-CONTAINING PROTEIN"/>
    <property type="match status" value="1"/>
</dbReference>
<evidence type="ECO:0000259" key="1">
    <source>
        <dbReference type="Pfam" id="PF00535"/>
    </source>
</evidence>
<dbReference type="SUPFAM" id="SSF53448">
    <property type="entry name" value="Nucleotide-diphospho-sugar transferases"/>
    <property type="match status" value="1"/>
</dbReference>
<evidence type="ECO:0000313" key="3">
    <source>
        <dbReference type="RefSeq" id="XP_006812184.1"/>
    </source>
</evidence>
<evidence type="ECO:0000313" key="2">
    <source>
        <dbReference type="Proteomes" id="UP000694865"/>
    </source>
</evidence>
<dbReference type="Proteomes" id="UP000694865">
    <property type="component" value="Unplaced"/>
</dbReference>
<organism evidence="2 3">
    <name type="scientific">Saccoglossus kowalevskii</name>
    <name type="common">Acorn worm</name>
    <dbReference type="NCBI Taxonomy" id="10224"/>
    <lineage>
        <taxon>Eukaryota</taxon>
        <taxon>Metazoa</taxon>
        <taxon>Hemichordata</taxon>
        <taxon>Enteropneusta</taxon>
        <taxon>Harrimaniidae</taxon>
        <taxon>Saccoglossus</taxon>
    </lineage>
</organism>
<dbReference type="Pfam" id="PF00535">
    <property type="entry name" value="Glycos_transf_2"/>
    <property type="match status" value="1"/>
</dbReference>
<dbReference type="RefSeq" id="XP_006812184.1">
    <property type="nucleotide sequence ID" value="XM_006812121.1"/>
</dbReference>